<dbReference type="HOGENOM" id="CLU_3012215_0_0_11"/>
<evidence type="ECO:0000313" key="1">
    <source>
        <dbReference type="EMBL" id="AEW92529.1"/>
    </source>
</evidence>
<reference evidence="2" key="1">
    <citation type="submission" date="2011-12" db="EMBL/GenBank/DDBJ databases">
        <title>Complete genome sequence of Streptomyces cattleya strain DSM 46488.</title>
        <authorList>
            <person name="Ou H.-Y."/>
            <person name="Li P."/>
            <person name="Zhao C."/>
            <person name="O'Hagan D."/>
            <person name="Deng Z."/>
        </authorList>
    </citation>
    <scope>NUCLEOTIDE SEQUENCE [LARGE SCALE GENOMIC DNA]</scope>
    <source>
        <strain evidence="2">ATCC 35852 / DSM 46488 / JCM 4925 / NBRC 14057 / NRRL 8057</strain>
    </source>
</reference>
<sequence length="56" mass="5655">MVLLVVAGGWTEVVRPGVAVERVDLVGLQGVLVATHVSALTTSANGTGSPVRSLTL</sequence>
<evidence type="ECO:0000313" key="2">
    <source>
        <dbReference type="Proteomes" id="UP000007842"/>
    </source>
</evidence>
<protein>
    <submittedName>
        <fullName evidence="1">Uncharacterized protein</fullName>
    </submittedName>
</protein>
<organism evidence="1 2">
    <name type="scientific">Streptantibioticus cattleyicolor (strain ATCC 35852 / DSM 46488 / JCM 4925 / NBRC 14057 / NRRL 8057)</name>
    <name type="common">Streptomyces cattleya</name>
    <dbReference type="NCBI Taxonomy" id="1003195"/>
    <lineage>
        <taxon>Bacteria</taxon>
        <taxon>Bacillati</taxon>
        <taxon>Actinomycetota</taxon>
        <taxon>Actinomycetes</taxon>
        <taxon>Kitasatosporales</taxon>
        <taxon>Streptomycetaceae</taxon>
        <taxon>Streptantibioticus</taxon>
    </lineage>
</organism>
<proteinExistence type="predicted"/>
<accession>G8X1K0</accession>
<dbReference type="PATRIC" id="fig|1003195.29.peg.155"/>
<dbReference type="Proteomes" id="UP000007842">
    <property type="component" value="Chromosome"/>
</dbReference>
<gene>
    <name evidence="1" type="ordered locus">SCATT_01580</name>
</gene>
<name>G8X1K0_STREN</name>
<dbReference type="EMBL" id="CP003219">
    <property type="protein sequence ID" value="AEW92529.1"/>
    <property type="molecule type" value="Genomic_DNA"/>
</dbReference>
<dbReference type="AlphaFoldDB" id="G8X1K0"/>
<keyword evidence="2" id="KW-1185">Reference proteome</keyword>
<dbReference type="KEGG" id="scy:SCATT_01580"/>